<protein>
    <submittedName>
        <fullName evidence="2">Uncharacterized protein</fullName>
    </submittedName>
</protein>
<gene>
    <name evidence="2" type="ORF">AMECASPLE_027345</name>
</gene>
<feature type="compositionally biased region" description="Basic residues" evidence="1">
    <location>
        <begin position="36"/>
        <end position="54"/>
    </location>
</feature>
<name>A0ABV0ZSS5_9TELE</name>
<proteinExistence type="predicted"/>
<feature type="region of interest" description="Disordered" evidence="1">
    <location>
        <begin position="36"/>
        <end position="58"/>
    </location>
</feature>
<keyword evidence="3" id="KW-1185">Reference proteome</keyword>
<accession>A0ABV0ZSS5</accession>
<evidence type="ECO:0000256" key="1">
    <source>
        <dbReference type="SAM" id="MobiDB-lite"/>
    </source>
</evidence>
<evidence type="ECO:0000313" key="2">
    <source>
        <dbReference type="EMBL" id="MEQ2308343.1"/>
    </source>
</evidence>
<sequence length="66" mass="7706">MLKGLSQRSNGRCLHPNSAICFSWHRARLLQTLSTRSHKHTKNQSRSQMRRNTGKKLQGIFTHTYI</sequence>
<reference evidence="2 3" key="1">
    <citation type="submission" date="2021-06" db="EMBL/GenBank/DDBJ databases">
        <authorList>
            <person name="Palmer J.M."/>
        </authorList>
    </citation>
    <scope>NUCLEOTIDE SEQUENCE [LARGE SCALE GENOMIC DNA]</scope>
    <source>
        <strain evidence="2 3">AS_MEX2019</strain>
        <tissue evidence="2">Muscle</tissue>
    </source>
</reference>
<organism evidence="2 3">
    <name type="scientific">Ameca splendens</name>
    <dbReference type="NCBI Taxonomy" id="208324"/>
    <lineage>
        <taxon>Eukaryota</taxon>
        <taxon>Metazoa</taxon>
        <taxon>Chordata</taxon>
        <taxon>Craniata</taxon>
        <taxon>Vertebrata</taxon>
        <taxon>Euteleostomi</taxon>
        <taxon>Actinopterygii</taxon>
        <taxon>Neopterygii</taxon>
        <taxon>Teleostei</taxon>
        <taxon>Neoteleostei</taxon>
        <taxon>Acanthomorphata</taxon>
        <taxon>Ovalentaria</taxon>
        <taxon>Atherinomorphae</taxon>
        <taxon>Cyprinodontiformes</taxon>
        <taxon>Goodeidae</taxon>
        <taxon>Ameca</taxon>
    </lineage>
</organism>
<comment type="caution">
    <text evidence="2">The sequence shown here is derived from an EMBL/GenBank/DDBJ whole genome shotgun (WGS) entry which is preliminary data.</text>
</comment>
<evidence type="ECO:0000313" key="3">
    <source>
        <dbReference type="Proteomes" id="UP001469553"/>
    </source>
</evidence>
<dbReference type="EMBL" id="JAHRIP010068719">
    <property type="protein sequence ID" value="MEQ2308343.1"/>
    <property type="molecule type" value="Genomic_DNA"/>
</dbReference>
<dbReference type="Proteomes" id="UP001469553">
    <property type="component" value="Unassembled WGS sequence"/>
</dbReference>